<name>A0A7I9ZXM7_9MYCO</name>
<dbReference type="GO" id="GO:0036297">
    <property type="term" value="P:interstrand cross-link repair"/>
    <property type="evidence" value="ECO:0007669"/>
    <property type="project" value="TreeGrafter"/>
</dbReference>
<sequence>MVTPWSHQVAAAELARDGRHVVSTGTASGKSLAYQLPILTRLTDNPRSRALYLSPTKALGHDQLRSVAALTSAVPGLIVSPRPL</sequence>
<protein>
    <recommendedName>
        <fullName evidence="1">DEAD/DEAH-box helicase domain-containing protein</fullName>
    </recommendedName>
</protein>
<evidence type="ECO:0000313" key="3">
    <source>
        <dbReference type="Proteomes" id="UP000465304"/>
    </source>
</evidence>
<dbReference type="AlphaFoldDB" id="A0A7I9ZXM7"/>
<dbReference type="PANTHER" id="PTHR47957:SF3">
    <property type="entry name" value="ATP-DEPENDENT HELICASE HRQ1"/>
    <property type="match status" value="1"/>
</dbReference>
<accession>A0A7I9ZXM7</accession>
<organism evidence="2 3">
    <name type="scientific">Mycolicibacterium hippocampi</name>
    <dbReference type="NCBI Taxonomy" id="659824"/>
    <lineage>
        <taxon>Bacteria</taxon>
        <taxon>Bacillati</taxon>
        <taxon>Actinomycetota</taxon>
        <taxon>Actinomycetes</taxon>
        <taxon>Mycobacteriales</taxon>
        <taxon>Mycobacteriaceae</taxon>
        <taxon>Mycolicibacterium</taxon>
    </lineage>
</organism>
<dbReference type="GO" id="GO:0005524">
    <property type="term" value="F:ATP binding"/>
    <property type="evidence" value="ECO:0007669"/>
    <property type="project" value="InterPro"/>
</dbReference>
<dbReference type="InterPro" id="IPR027417">
    <property type="entry name" value="P-loop_NTPase"/>
</dbReference>
<dbReference type="Pfam" id="PF00270">
    <property type="entry name" value="DEAD"/>
    <property type="match status" value="1"/>
</dbReference>
<reference evidence="2 3" key="1">
    <citation type="journal article" date="2019" name="Emerg. Microbes Infect.">
        <title>Comprehensive subspecies identification of 175 nontuberculous mycobacteria species based on 7547 genomic profiles.</title>
        <authorList>
            <person name="Matsumoto Y."/>
            <person name="Kinjo T."/>
            <person name="Motooka D."/>
            <person name="Nabeya D."/>
            <person name="Jung N."/>
            <person name="Uechi K."/>
            <person name="Horii T."/>
            <person name="Iida T."/>
            <person name="Fujita J."/>
            <person name="Nakamura S."/>
        </authorList>
    </citation>
    <scope>NUCLEOTIDE SEQUENCE [LARGE SCALE GENOMIC DNA]</scope>
    <source>
        <strain evidence="2 3">JCM 30996</strain>
    </source>
</reference>
<evidence type="ECO:0000313" key="2">
    <source>
        <dbReference type="EMBL" id="GFH05507.1"/>
    </source>
</evidence>
<keyword evidence="3" id="KW-1185">Reference proteome</keyword>
<dbReference type="GO" id="GO:0043138">
    <property type="term" value="F:3'-5' DNA helicase activity"/>
    <property type="evidence" value="ECO:0007669"/>
    <property type="project" value="TreeGrafter"/>
</dbReference>
<feature type="domain" description="DEAD/DEAH-box helicase" evidence="1">
    <location>
        <begin position="7"/>
        <end position="73"/>
    </location>
</feature>
<dbReference type="Gene3D" id="3.40.50.300">
    <property type="entry name" value="P-loop containing nucleotide triphosphate hydrolases"/>
    <property type="match status" value="1"/>
</dbReference>
<dbReference type="InterPro" id="IPR011545">
    <property type="entry name" value="DEAD/DEAH_box_helicase_dom"/>
</dbReference>
<dbReference type="PANTHER" id="PTHR47957">
    <property type="entry name" value="ATP-DEPENDENT HELICASE HRQ1"/>
    <property type="match status" value="1"/>
</dbReference>
<comment type="caution">
    <text evidence="2">The sequence shown here is derived from an EMBL/GenBank/DDBJ whole genome shotgun (WGS) entry which is preliminary data.</text>
</comment>
<evidence type="ECO:0000259" key="1">
    <source>
        <dbReference type="Pfam" id="PF00270"/>
    </source>
</evidence>
<dbReference type="Proteomes" id="UP000465304">
    <property type="component" value="Unassembled WGS sequence"/>
</dbReference>
<dbReference type="GO" id="GO:0006289">
    <property type="term" value="P:nucleotide-excision repair"/>
    <property type="evidence" value="ECO:0007669"/>
    <property type="project" value="TreeGrafter"/>
</dbReference>
<dbReference type="SUPFAM" id="SSF52540">
    <property type="entry name" value="P-loop containing nucleoside triphosphate hydrolases"/>
    <property type="match status" value="1"/>
</dbReference>
<dbReference type="EMBL" id="BLLB01000003">
    <property type="protein sequence ID" value="GFH05507.1"/>
    <property type="molecule type" value="Genomic_DNA"/>
</dbReference>
<proteinExistence type="predicted"/>
<gene>
    <name evidence="2" type="ORF">MHIP_59900</name>
</gene>
<dbReference type="GO" id="GO:0003676">
    <property type="term" value="F:nucleic acid binding"/>
    <property type="evidence" value="ECO:0007669"/>
    <property type="project" value="InterPro"/>
</dbReference>